<dbReference type="AlphaFoldDB" id="C6LKY0"/>
<dbReference type="PROSITE" id="PS50943">
    <property type="entry name" value="HTH_CROC1"/>
    <property type="match status" value="1"/>
</dbReference>
<dbReference type="SUPFAM" id="SSF47413">
    <property type="entry name" value="lambda repressor-like DNA-binding domains"/>
    <property type="match status" value="1"/>
</dbReference>
<feature type="domain" description="HTH cro/C1-type" evidence="1">
    <location>
        <begin position="21"/>
        <end position="69"/>
    </location>
</feature>
<accession>C6LKY0</accession>
<dbReference type="SMART" id="SM00530">
    <property type="entry name" value="HTH_XRE"/>
    <property type="match status" value="1"/>
</dbReference>
<organism evidence="2 3">
    <name type="scientific">Marvinbryantia formatexigens DSM 14469</name>
    <dbReference type="NCBI Taxonomy" id="478749"/>
    <lineage>
        <taxon>Bacteria</taxon>
        <taxon>Bacillati</taxon>
        <taxon>Bacillota</taxon>
        <taxon>Clostridia</taxon>
        <taxon>Lachnospirales</taxon>
        <taxon>Lachnospiraceae</taxon>
        <taxon>Marvinbryantia</taxon>
    </lineage>
</organism>
<dbReference type="CDD" id="cd00093">
    <property type="entry name" value="HTH_XRE"/>
    <property type="match status" value="1"/>
</dbReference>
<evidence type="ECO:0000259" key="1">
    <source>
        <dbReference type="PROSITE" id="PS50943"/>
    </source>
</evidence>
<reference evidence="2" key="1">
    <citation type="submission" date="2009-07" db="EMBL/GenBank/DDBJ databases">
        <authorList>
            <person name="Weinstock G."/>
            <person name="Sodergren E."/>
            <person name="Clifton S."/>
            <person name="Fulton L."/>
            <person name="Fulton B."/>
            <person name="Courtney L."/>
            <person name="Fronick C."/>
            <person name="Harrison M."/>
            <person name="Strong C."/>
            <person name="Farmer C."/>
            <person name="Delahaunty K."/>
            <person name="Markovic C."/>
            <person name="Hall O."/>
            <person name="Minx P."/>
            <person name="Tomlinson C."/>
            <person name="Mitreva M."/>
            <person name="Nelson J."/>
            <person name="Hou S."/>
            <person name="Wollam A."/>
            <person name="Pepin K.H."/>
            <person name="Johnson M."/>
            <person name="Bhonagiri V."/>
            <person name="Nash W.E."/>
            <person name="Warren W."/>
            <person name="Chinwalla A."/>
            <person name="Mardis E.R."/>
            <person name="Wilson R.K."/>
        </authorList>
    </citation>
    <scope>NUCLEOTIDE SEQUENCE [LARGE SCALE GENOMIC DNA]</scope>
    <source>
        <strain evidence="2">DSM 14469</strain>
    </source>
</reference>
<dbReference type="InterPro" id="IPR001387">
    <property type="entry name" value="Cro/C1-type_HTH"/>
</dbReference>
<sequence length="75" mass="8080">MYDPDEACRMMAEKINGICAQKGMTPYALAKKAGISTSATSYLLEGKTKPQVYTLLLVCNALDVTVGELFDGENS</sequence>
<proteinExistence type="predicted"/>
<dbReference type="GO" id="GO:0003677">
    <property type="term" value="F:DNA binding"/>
    <property type="evidence" value="ECO:0007669"/>
    <property type="project" value="UniProtKB-KW"/>
</dbReference>
<gene>
    <name evidence="2" type="ORF">BRYFOR_09327</name>
</gene>
<dbReference type="Gene3D" id="1.10.260.40">
    <property type="entry name" value="lambda repressor-like DNA-binding domains"/>
    <property type="match status" value="1"/>
</dbReference>
<comment type="caution">
    <text evidence="2">The sequence shown here is derived from an EMBL/GenBank/DDBJ whole genome shotgun (WGS) entry which is preliminary data.</text>
</comment>
<protein>
    <submittedName>
        <fullName evidence="2">DNA-binding helix-turn-helix protein</fullName>
    </submittedName>
</protein>
<dbReference type="EMBL" id="ACCL02000026">
    <property type="protein sequence ID" value="EET58728.1"/>
    <property type="molecule type" value="Genomic_DNA"/>
</dbReference>
<dbReference type="Pfam" id="PF13443">
    <property type="entry name" value="HTH_26"/>
    <property type="match status" value="1"/>
</dbReference>
<dbReference type="STRING" id="168384.SAMN05660368_03823"/>
<dbReference type="InterPro" id="IPR010982">
    <property type="entry name" value="Lambda_DNA-bd_dom_sf"/>
</dbReference>
<keyword evidence="3" id="KW-1185">Reference proteome</keyword>
<dbReference type="OrthoDB" id="1726456at2"/>
<dbReference type="Proteomes" id="UP000005561">
    <property type="component" value="Unassembled WGS sequence"/>
</dbReference>
<name>C6LKY0_9FIRM</name>
<keyword evidence="2" id="KW-0238">DNA-binding</keyword>
<evidence type="ECO:0000313" key="2">
    <source>
        <dbReference type="EMBL" id="EET58728.1"/>
    </source>
</evidence>
<evidence type="ECO:0000313" key="3">
    <source>
        <dbReference type="Proteomes" id="UP000005561"/>
    </source>
</evidence>